<dbReference type="EMBL" id="CP114588">
    <property type="protein sequence ID" value="WBA09837.1"/>
    <property type="molecule type" value="Genomic_DNA"/>
</dbReference>
<keyword evidence="1" id="KW-0812">Transmembrane</keyword>
<evidence type="ECO:0000313" key="2">
    <source>
        <dbReference type="EMBL" id="WBA09837.1"/>
    </source>
</evidence>
<evidence type="ECO:0000256" key="1">
    <source>
        <dbReference type="SAM" id="Phobius"/>
    </source>
</evidence>
<feature type="transmembrane region" description="Helical" evidence="1">
    <location>
        <begin position="12"/>
        <end position="30"/>
    </location>
</feature>
<reference evidence="2" key="1">
    <citation type="submission" date="2022-09" db="EMBL/GenBank/DDBJ databases">
        <authorList>
            <person name="Li Z.-J."/>
        </authorList>
    </citation>
    <scope>NUCLEOTIDE SEQUENCE</scope>
    <source>
        <strain evidence="2">TGB11</strain>
    </source>
</reference>
<proteinExistence type="predicted"/>
<keyword evidence="1" id="KW-0472">Membrane</keyword>
<organism evidence="2 3">
    <name type="scientific">Salinivibrio kushneri</name>
    <dbReference type="NCBI Taxonomy" id="1908198"/>
    <lineage>
        <taxon>Bacteria</taxon>
        <taxon>Pseudomonadati</taxon>
        <taxon>Pseudomonadota</taxon>
        <taxon>Gammaproteobacteria</taxon>
        <taxon>Vibrionales</taxon>
        <taxon>Vibrionaceae</taxon>
        <taxon>Salinivibrio</taxon>
    </lineage>
</organism>
<keyword evidence="1" id="KW-1133">Transmembrane helix</keyword>
<evidence type="ECO:0000313" key="3">
    <source>
        <dbReference type="Proteomes" id="UP001164748"/>
    </source>
</evidence>
<name>A0AA47KNE5_9GAMM</name>
<sequence length="139" mass="16344">MAAEKLTRGRLAQIIVMLTLLVVAFFWRTLVYTPGLTIIDCEGERGFCGTSQSQQTVEFSWRKEQDYIIFSVISDKKPHSAYWGEEGNKQIEISDMQDQNGDKITLTWQWKTQDLPRNPMRFNLVFDQHQFKFNYPQID</sequence>
<protein>
    <submittedName>
        <fullName evidence="2">Uncharacterized protein</fullName>
    </submittedName>
</protein>
<dbReference type="Proteomes" id="UP001164748">
    <property type="component" value="Chromosome"/>
</dbReference>
<gene>
    <name evidence="2" type="ORF">N8M53_06490</name>
</gene>
<dbReference type="RefSeq" id="WP_269579926.1">
    <property type="nucleotide sequence ID" value="NZ_CP114588.1"/>
</dbReference>
<dbReference type="AlphaFoldDB" id="A0AA47KNE5"/>
<accession>A0AA47KNE5</accession>